<evidence type="ECO:0000256" key="2">
    <source>
        <dbReference type="ARBA" id="ARBA00022475"/>
    </source>
</evidence>
<dbReference type="PROSITE" id="PS50111">
    <property type="entry name" value="CHEMOTAXIS_TRANSDUC_2"/>
    <property type="match status" value="1"/>
</dbReference>
<dbReference type="EMBL" id="BGZH01000001">
    <property type="protein sequence ID" value="GBO84720.1"/>
    <property type="molecule type" value="Genomic_DNA"/>
</dbReference>
<feature type="domain" description="Methyl-accepting transducer" evidence="11">
    <location>
        <begin position="286"/>
        <end position="522"/>
    </location>
</feature>
<gene>
    <name evidence="14" type="ORF">MS5N3_21710</name>
</gene>
<keyword evidence="15" id="KW-1185">Reference proteome</keyword>
<dbReference type="PROSITE" id="PS50192">
    <property type="entry name" value="T_SNARE"/>
    <property type="match status" value="1"/>
</dbReference>
<dbReference type="Gene3D" id="3.30.450.20">
    <property type="entry name" value="PAS domain"/>
    <property type="match status" value="1"/>
</dbReference>
<dbReference type="InterPro" id="IPR003660">
    <property type="entry name" value="HAMP_dom"/>
</dbReference>
<feature type="domain" description="T-SNARE coiled-coil homology" evidence="12">
    <location>
        <begin position="277"/>
        <end position="339"/>
    </location>
</feature>
<evidence type="ECO:0000256" key="5">
    <source>
        <dbReference type="ARBA" id="ARBA00022989"/>
    </source>
</evidence>
<dbReference type="InterPro" id="IPR004089">
    <property type="entry name" value="MCPsignal_dom"/>
</dbReference>
<feature type="domain" description="HAMP" evidence="13">
    <location>
        <begin position="227"/>
        <end position="281"/>
    </location>
</feature>
<dbReference type="FunFam" id="1.10.287.950:FF:000001">
    <property type="entry name" value="Methyl-accepting chemotaxis sensory transducer"/>
    <property type="match status" value="1"/>
</dbReference>
<feature type="transmembrane region" description="Helical" evidence="10">
    <location>
        <begin position="204"/>
        <end position="225"/>
    </location>
</feature>
<reference evidence="14 15" key="1">
    <citation type="journal article" date="2019" name="J. Gen. Appl. Microbiol.">
        <title>Aerobic degradation of cis-dichloroethene by the marine bacterium Marinobacter salsuginis strain 5N-3.</title>
        <authorList>
            <person name="Inoue Y."/>
            <person name="Fukunaga Y."/>
            <person name="Katsumata H."/>
            <person name="Ohji S."/>
            <person name="Hosoyama A."/>
            <person name="Mori K."/>
            <person name="Ando K."/>
        </authorList>
    </citation>
    <scope>NUCLEOTIDE SEQUENCE [LARGE SCALE GENOMIC DNA]</scope>
    <source>
        <strain evidence="14 15">5N-3</strain>
    </source>
</reference>
<dbReference type="SMART" id="SM00304">
    <property type="entry name" value="HAMP"/>
    <property type="match status" value="2"/>
</dbReference>
<evidence type="ECO:0000259" key="11">
    <source>
        <dbReference type="PROSITE" id="PS50111"/>
    </source>
</evidence>
<evidence type="ECO:0000256" key="10">
    <source>
        <dbReference type="SAM" id="Phobius"/>
    </source>
</evidence>
<dbReference type="PANTHER" id="PTHR32089">
    <property type="entry name" value="METHYL-ACCEPTING CHEMOTAXIS PROTEIN MCPB"/>
    <property type="match status" value="1"/>
</dbReference>
<keyword evidence="5 10" id="KW-1133">Transmembrane helix</keyword>
<evidence type="ECO:0000313" key="15">
    <source>
        <dbReference type="Proteomes" id="UP000340077"/>
    </source>
</evidence>
<dbReference type="CDD" id="cd06225">
    <property type="entry name" value="HAMP"/>
    <property type="match status" value="1"/>
</dbReference>
<evidence type="ECO:0000256" key="4">
    <source>
        <dbReference type="ARBA" id="ARBA00022692"/>
    </source>
</evidence>
<keyword evidence="4 10" id="KW-0812">Transmembrane</keyword>
<comment type="caution">
    <text evidence="14">The sequence shown here is derived from an EMBL/GenBank/DDBJ whole genome shotgun (WGS) entry which is preliminary data.</text>
</comment>
<dbReference type="PRINTS" id="PR00260">
    <property type="entry name" value="CHEMTRNSDUCR"/>
</dbReference>
<dbReference type="Proteomes" id="UP000340077">
    <property type="component" value="Unassembled WGS sequence"/>
</dbReference>
<evidence type="ECO:0000256" key="8">
    <source>
        <dbReference type="ARBA" id="ARBA00029447"/>
    </source>
</evidence>
<dbReference type="SMART" id="SM00283">
    <property type="entry name" value="MA"/>
    <property type="match status" value="1"/>
</dbReference>
<comment type="subcellular location">
    <subcellularLocation>
        <location evidence="1">Cell inner membrane</location>
        <topology evidence="1">Multi-pass membrane protein</topology>
    </subcellularLocation>
</comment>
<accession>A0A5M3PP86</accession>
<name>A0A5M3PP86_9GAMM</name>
<keyword evidence="3" id="KW-0997">Cell inner membrane</keyword>
<evidence type="ECO:0000313" key="14">
    <source>
        <dbReference type="EMBL" id="GBO84720.1"/>
    </source>
</evidence>
<dbReference type="SUPFAM" id="SSF58104">
    <property type="entry name" value="Methyl-accepting chemotaxis protein (MCP) signaling domain"/>
    <property type="match status" value="1"/>
</dbReference>
<evidence type="ECO:0000256" key="1">
    <source>
        <dbReference type="ARBA" id="ARBA00004429"/>
    </source>
</evidence>
<dbReference type="InterPro" id="IPR004090">
    <property type="entry name" value="Chemotax_Me-accpt_rcpt"/>
</dbReference>
<dbReference type="CDD" id="cd11386">
    <property type="entry name" value="MCP_signal"/>
    <property type="match status" value="1"/>
</dbReference>
<dbReference type="AlphaFoldDB" id="A0A5M3PP86"/>
<evidence type="ECO:0000256" key="3">
    <source>
        <dbReference type="ARBA" id="ARBA00022519"/>
    </source>
</evidence>
<evidence type="ECO:0000256" key="9">
    <source>
        <dbReference type="PROSITE-ProRule" id="PRU00284"/>
    </source>
</evidence>
<sequence length="558" mass="60628">MNVLSRLKIRSRLLLAILVPVLITAATLAWITANQIQANGEAELKRLETSLLDARKTGLQNLIDAAEAVVLEAKNDPSMTEAEAKEAAAARLRSIRFDETNYVFAYTRDVFNLAYAPDPSKEGPTTNPVVRKLVGNLFNAARGEGFYGYDWMNPASGNEEPKMSYSTIIPDWDWMIGAGVYITDIDRQVAAAREKIEAGMAETLGFILLVTVLVVVVALVIGIFVGRSVTRPLKSVSNMMQEIADGEGDLRQRLPDEGVDELAELGRRFNAFVVKIQDTMREVGATTDQVASAAEELSRVANETRASVQEQGSETDQIASAINEMAATIQQISGNANEVESSASDADRMAREGGETISSAQGAVNKLSEEIEDTARSINALAEKSDEIQQVLDVIHAVTEQTNLLALNAAIEAARAGEHGRGFSVVADEVRQLAKRSAESADQIRTMIDGFVTESKASVERMNKSRNRSTETVERINHATSALRTIETSVGKIHDQVTQIATASEQQSQVAEEINQNVVRIVDAAQRSDTGVNQTNEASHELARLGESLRELVGQFKV</sequence>
<dbReference type="GO" id="GO:0004888">
    <property type="term" value="F:transmembrane signaling receptor activity"/>
    <property type="evidence" value="ECO:0007669"/>
    <property type="project" value="InterPro"/>
</dbReference>
<dbReference type="InterPro" id="IPR033480">
    <property type="entry name" value="sCache_2"/>
</dbReference>
<dbReference type="Pfam" id="PF00015">
    <property type="entry name" value="MCPsignal"/>
    <property type="match status" value="1"/>
</dbReference>
<keyword evidence="6 10" id="KW-0472">Membrane</keyword>
<evidence type="ECO:0000259" key="13">
    <source>
        <dbReference type="PROSITE" id="PS50885"/>
    </source>
</evidence>
<organism evidence="14 15">
    <name type="scientific">Marinobacter salsuginis</name>
    <dbReference type="NCBI Taxonomy" id="418719"/>
    <lineage>
        <taxon>Bacteria</taxon>
        <taxon>Pseudomonadati</taxon>
        <taxon>Pseudomonadota</taxon>
        <taxon>Gammaproteobacteria</taxon>
        <taxon>Pseudomonadales</taxon>
        <taxon>Marinobacteraceae</taxon>
        <taxon>Marinobacter</taxon>
    </lineage>
</organism>
<dbReference type="Pfam" id="PF00672">
    <property type="entry name" value="HAMP"/>
    <property type="match status" value="1"/>
</dbReference>
<dbReference type="GO" id="GO:0007165">
    <property type="term" value="P:signal transduction"/>
    <property type="evidence" value="ECO:0007669"/>
    <property type="project" value="UniProtKB-KW"/>
</dbReference>
<dbReference type="GO" id="GO:0006935">
    <property type="term" value="P:chemotaxis"/>
    <property type="evidence" value="ECO:0007669"/>
    <property type="project" value="InterPro"/>
</dbReference>
<dbReference type="PROSITE" id="PS50885">
    <property type="entry name" value="HAMP"/>
    <property type="match status" value="1"/>
</dbReference>
<dbReference type="Gene3D" id="1.10.287.950">
    <property type="entry name" value="Methyl-accepting chemotaxis protein"/>
    <property type="match status" value="1"/>
</dbReference>
<protein>
    <submittedName>
        <fullName evidence="14">Methyl-accepting chemotaxis protein</fullName>
    </submittedName>
</protein>
<keyword evidence="7 9" id="KW-0807">Transducer</keyword>
<proteinExistence type="inferred from homology"/>
<comment type="similarity">
    <text evidence="8">Belongs to the methyl-accepting chemotaxis (MCP) protein family.</text>
</comment>
<dbReference type="GO" id="GO:0005886">
    <property type="term" value="C:plasma membrane"/>
    <property type="evidence" value="ECO:0007669"/>
    <property type="project" value="UniProtKB-SubCell"/>
</dbReference>
<dbReference type="InterPro" id="IPR000727">
    <property type="entry name" value="T_SNARE_dom"/>
</dbReference>
<dbReference type="Pfam" id="PF17200">
    <property type="entry name" value="sCache_2"/>
    <property type="match status" value="1"/>
</dbReference>
<evidence type="ECO:0000256" key="6">
    <source>
        <dbReference type="ARBA" id="ARBA00023136"/>
    </source>
</evidence>
<evidence type="ECO:0000256" key="7">
    <source>
        <dbReference type="ARBA" id="ARBA00023224"/>
    </source>
</evidence>
<dbReference type="SMART" id="SM01049">
    <property type="entry name" value="Cache_2"/>
    <property type="match status" value="1"/>
</dbReference>
<keyword evidence="2" id="KW-1003">Cell membrane</keyword>
<dbReference type="RefSeq" id="WP_153634316.1">
    <property type="nucleotide sequence ID" value="NZ_BGZH01000001.1"/>
</dbReference>
<evidence type="ECO:0000259" key="12">
    <source>
        <dbReference type="PROSITE" id="PS50192"/>
    </source>
</evidence>
<dbReference type="PANTHER" id="PTHR32089:SF119">
    <property type="entry name" value="METHYL-ACCEPTING CHEMOTAXIS PROTEIN CTPL"/>
    <property type="match status" value="1"/>
</dbReference>